<keyword evidence="3" id="KW-1185">Reference proteome</keyword>
<evidence type="ECO:0000313" key="2">
    <source>
        <dbReference type="EMBL" id="OXV11839.1"/>
    </source>
</evidence>
<comment type="caution">
    <text evidence="2">The sequence shown here is derived from an EMBL/GenBank/DDBJ whole genome shotgun (WGS) entry which is preliminary data.</text>
</comment>
<dbReference type="CDD" id="cd18872">
    <property type="entry name" value="NUDIX_eIF-2B"/>
    <property type="match status" value="1"/>
</dbReference>
<dbReference type="OrthoDB" id="206213at2759"/>
<feature type="domain" description="Nudix hydrolase" evidence="1">
    <location>
        <begin position="38"/>
        <end position="146"/>
    </location>
</feature>
<sequence length="183" mass="20874">MPALTGQADRPQWRKQTVVSSFILKFPDEAGIKEIPQVALFRRSDKVRTYRHRLAPISGSISNADPSPLHAAWREIREETTLTPASLALFRQGKEYSFRDPSVNREWTIYPFAFRLKSKAEGGLGEDGIQTDWEHEAWGWYDPDTVVDEDSFGGVPRLKESLRRVWFESDLGRNAERVLAAGL</sequence>
<accession>A0A232M617</accession>
<organism evidence="2 3">
    <name type="scientific">Elaphomyces granulatus</name>
    <dbReference type="NCBI Taxonomy" id="519963"/>
    <lineage>
        <taxon>Eukaryota</taxon>
        <taxon>Fungi</taxon>
        <taxon>Dikarya</taxon>
        <taxon>Ascomycota</taxon>
        <taxon>Pezizomycotina</taxon>
        <taxon>Eurotiomycetes</taxon>
        <taxon>Eurotiomycetidae</taxon>
        <taxon>Eurotiales</taxon>
        <taxon>Elaphomycetaceae</taxon>
        <taxon>Elaphomyces</taxon>
    </lineage>
</organism>
<dbReference type="SUPFAM" id="SSF55811">
    <property type="entry name" value="Nudix"/>
    <property type="match status" value="1"/>
</dbReference>
<dbReference type="InterPro" id="IPR000086">
    <property type="entry name" value="NUDIX_hydrolase_dom"/>
</dbReference>
<feature type="non-terminal residue" evidence="2">
    <location>
        <position position="183"/>
    </location>
</feature>
<gene>
    <name evidence="2" type="ORF">Egran_00400</name>
</gene>
<evidence type="ECO:0000313" key="3">
    <source>
        <dbReference type="Proteomes" id="UP000243515"/>
    </source>
</evidence>
<name>A0A232M617_9EURO</name>
<proteinExistence type="predicted"/>
<evidence type="ECO:0000259" key="1">
    <source>
        <dbReference type="Pfam" id="PF00293"/>
    </source>
</evidence>
<dbReference type="Pfam" id="PF00293">
    <property type="entry name" value="NUDIX"/>
    <property type="match status" value="1"/>
</dbReference>
<dbReference type="EMBL" id="NPHW01002269">
    <property type="protein sequence ID" value="OXV11839.1"/>
    <property type="molecule type" value="Genomic_DNA"/>
</dbReference>
<dbReference type="Gene3D" id="3.90.79.10">
    <property type="entry name" value="Nucleoside Triphosphate Pyrophosphohydrolase"/>
    <property type="match status" value="1"/>
</dbReference>
<dbReference type="InterPro" id="IPR015797">
    <property type="entry name" value="NUDIX_hydrolase-like_dom_sf"/>
</dbReference>
<dbReference type="AlphaFoldDB" id="A0A232M617"/>
<protein>
    <recommendedName>
        <fullName evidence="1">Nudix hydrolase domain-containing protein</fullName>
    </recommendedName>
</protein>
<reference evidence="2 3" key="1">
    <citation type="journal article" date="2015" name="Environ. Microbiol.">
        <title>Metagenome sequence of Elaphomyces granulatus from sporocarp tissue reveals Ascomycota ectomycorrhizal fingerprints of genome expansion and a Proteobacteria-rich microbiome.</title>
        <authorList>
            <person name="Quandt C.A."/>
            <person name="Kohler A."/>
            <person name="Hesse C.N."/>
            <person name="Sharpton T.J."/>
            <person name="Martin F."/>
            <person name="Spatafora J.W."/>
        </authorList>
    </citation>
    <scope>NUCLEOTIDE SEQUENCE [LARGE SCALE GENOMIC DNA]</scope>
    <source>
        <strain evidence="2 3">OSC145934</strain>
    </source>
</reference>
<dbReference type="Proteomes" id="UP000243515">
    <property type="component" value="Unassembled WGS sequence"/>
</dbReference>